<evidence type="ECO:0000313" key="8">
    <source>
        <dbReference type="EMBL" id="EDR07033.1"/>
    </source>
</evidence>
<dbReference type="Proteomes" id="UP000001194">
    <property type="component" value="Unassembled WGS sequence"/>
</dbReference>
<feature type="domain" description="Protein root UVB sensitive/RUS" evidence="7">
    <location>
        <begin position="1"/>
        <end position="131"/>
    </location>
</feature>
<keyword evidence="3 6" id="KW-0812">Transmembrane</keyword>
<comment type="similarity">
    <text evidence="2">Belongs to the RUS1 family.</text>
</comment>
<keyword evidence="9" id="KW-1185">Reference proteome</keyword>
<accession>B0DEH1</accession>
<dbReference type="InParanoid" id="B0DEH1"/>
<dbReference type="EMBL" id="DS547106">
    <property type="protein sequence ID" value="EDR07033.1"/>
    <property type="molecule type" value="Genomic_DNA"/>
</dbReference>
<evidence type="ECO:0000256" key="3">
    <source>
        <dbReference type="ARBA" id="ARBA00022692"/>
    </source>
</evidence>
<dbReference type="InterPro" id="IPR054549">
    <property type="entry name" value="UVB_sens_RUS_dom"/>
</dbReference>
<protein>
    <submittedName>
        <fullName evidence="8">Predicted protein</fullName>
    </submittedName>
</protein>
<comment type="subcellular location">
    <subcellularLocation>
        <location evidence="1">Membrane</location>
    </subcellularLocation>
</comment>
<proteinExistence type="inferred from homology"/>
<feature type="transmembrane region" description="Helical" evidence="6">
    <location>
        <begin position="76"/>
        <end position="93"/>
    </location>
</feature>
<evidence type="ECO:0000256" key="4">
    <source>
        <dbReference type="ARBA" id="ARBA00022989"/>
    </source>
</evidence>
<dbReference type="GO" id="GO:0016020">
    <property type="term" value="C:membrane"/>
    <property type="evidence" value="ECO:0007669"/>
    <property type="project" value="UniProtKB-SubCell"/>
</dbReference>
<sequence>MLNNAAIILDTISPCLNTLFFPSLRVSALCVSTSFRSLFAISVGRSNASISLHFATLLKGSGNVGNLNTKDASKETVLALLGMLLGMLIVPHLTTPWKIYTTLLVLVGLHLTINYIGVWGLVLCTLNGQRT</sequence>
<evidence type="ECO:0000256" key="2">
    <source>
        <dbReference type="ARBA" id="ARBA00007558"/>
    </source>
</evidence>
<dbReference type="InterPro" id="IPR006968">
    <property type="entry name" value="RUS_fam"/>
</dbReference>
<dbReference type="PANTHER" id="PTHR12770:SF31">
    <property type="entry name" value="RUS FAMILY MEMBER 1"/>
    <property type="match status" value="1"/>
</dbReference>
<keyword evidence="5 6" id="KW-0472">Membrane</keyword>
<dbReference type="HOGENOM" id="CLU_1927979_0_0_1"/>
<organism evidence="9">
    <name type="scientific">Laccaria bicolor (strain S238N-H82 / ATCC MYA-4686)</name>
    <name type="common">Bicoloured deceiver</name>
    <name type="synonym">Laccaria laccata var. bicolor</name>
    <dbReference type="NCBI Taxonomy" id="486041"/>
    <lineage>
        <taxon>Eukaryota</taxon>
        <taxon>Fungi</taxon>
        <taxon>Dikarya</taxon>
        <taxon>Basidiomycota</taxon>
        <taxon>Agaricomycotina</taxon>
        <taxon>Agaricomycetes</taxon>
        <taxon>Agaricomycetidae</taxon>
        <taxon>Agaricales</taxon>
        <taxon>Agaricineae</taxon>
        <taxon>Hydnangiaceae</taxon>
        <taxon>Laccaria</taxon>
    </lineage>
</organism>
<evidence type="ECO:0000256" key="5">
    <source>
        <dbReference type="ARBA" id="ARBA00023136"/>
    </source>
</evidence>
<dbReference type="AlphaFoldDB" id="B0DEH1"/>
<dbReference type="RefSeq" id="XP_001882406.1">
    <property type="nucleotide sequence ID" value="XM_001882371.1"/>
</dbReference>
<gene>
    <name evidence="8" type="ORF">LACBIDRAFT_299318</name>
</gene>
<dbReference type="Pfam" id="PF04884">
    <property type="entry name" value="UVB_sens_prot"/>
    <property type="match status" value="1"/>
</dbReference>
<evidence type="ECO:0000313" key="9">
    <source>
        <dbReference type="Proteomes" id="UP000001194"/>
    </source>
</evidence>
<keyword evidence="4 6" id="KW-1133">Transmembrane helix</keyword>
<feature type="transmembrane region" description="Helical" evidence="6">
    <location>
        <begin position="99"/>
        <end position="126"/>
    </location>
</feature>
<evidence type="ECO:0000259" key="7">
    <source>
        <dbReference type="Pfam" id="PF04884"/>
    </source>
</evidence>
<dbReference type="PANTHER" id="PTHR12770">
    <property type="entry name" value="RUS1 FAMILY PROTEIN C16ORF58"/>
    <property type="match status" value="1"/>
</dbReference>
<dbReference type="KEGG" id="lbc:LACBIDRAFT_299318"/>
<evidence type="ECO:0000256" key="1">
    <source>
        <dbReference type="ARBA" id="ARBA00004370"/>
    </source>
</evidence>
<name>B0DEH1_LACBS</name>
<reference evidence="8 9" key="1">
    <citation type="journal article" date="2008" name="Nature">
        <title>The genome of Laccaria bicolor provides insights into mycorrhizal symbiosis.</title>
        <authorList>
            <person name="Martin F."/>
            <person name="Aerts A."/>
            <person name="Ahren D."/>
            <person name="Brun A."/>
            <person name="Danchin E.G.J."/>
            <person name="Duchaussoy F."/>
            <person name="Gibon J."/>
            <person name="Kohler A."/>
            <person name="Lindquist E."/>
            <person name="Pereda V."/>
            <person name="Salamov A."/>
            <person name="Shapiro H.J."/>
            <person name="Wuyts J."/>
            <person name="Blaudez D."/>
            <person name="Buee M."/>
            <person name="Brokstein P."/>
            <person name="Canbaeck B."/>
            <person name="Cohen D."/>
            <person name="Courty P.E."/>
            <person name="Coutinho P.M."/>
            <person name="Delaruelle C."/>
            <person name="Detter J.C."/>
            <person name="Deveau A."/>
            <person name="DiFazio S."/>
            <person name="Duplessis S."/>
            <person name="Fraissinet-Tachet L."/>
            <person name="Lucic E."/>
            <person name="Frey-Klett P."/>
            <person name="Fourrey C."/>
            <person name="Feussner I."/>
            <person name="Gay G."/>
            <person name="Grimwood J."/>
            <person name="Hoegger P.J."/>
            <person name="Jain P."/>
            <person name="Kilaru S."/>
            <person name="Labbe J."/>
            <person name="Lin Y.C."/>
            <person name="Legue V."/>
            <person name="Le Tacon F."/>
            <person name="Marmeisse R."/>
            <person name="Melayah D."/>
            <person name="Montanini B."/>
            <person name="Muratet M."/>
            <person name="Nehls U."/>
            <person name="Niculita-Hirzel H."/>
            <person name="Oudot-Le Secq M.P."/>
            <person name="Peter M."/>
            <person name="Quesneville H."/>
            <person name="Rajashekar B."/>
            <person name="Reich M."/>
            <person name="Rouhier N."/>
            <person name="Schmutz J."/>
            <person name="Yin T."/>
            <person name="Chalot M."/>
            <person name="Henrissat B."/>
            <person name="Kuees U."/>
            <person name="Lucas S."/>
            <person name="Van de Peer Y."/>
            <person name="Podila G.K."/>
            <person name="Polle A."/>
            <person name="Pukkila P.J."/>
            <person name="Richardson P.M."/>
            <person name="Rouze P."/>
            <person name="Sanders I.R."/>
            <person name="Stajich J.E."/>
            <person name="Tunlid A."/>
            <person name="Tuskan G."/>
            <person name="Grigoriev I.V."/>
        </authorList>
    </citation>
    <scope>NUCLEOTIDE SEQUENCE [LARGE SCALE GENOMIC DNA]</scope>
    <source>
        <strain evidence="9">S238N-H82 / ATCC MYA-4686</strain>
    </source>
</reference>
<evidence type="ECO:0000256" key="6">
    <source>
        <dbReference type="SAM" id="Phobius"/>
    </source>
</evidence>
<dbReference type="OrthoDB" id="364779at2759"/>
<dbReference type="GeneID" id="6078030"/>